<evidence type="ECO:0000256" key="4">
    <source>
        <dbReference type="ARBA" id="ARBA00022705"/>
    </source>
</evidence>
<comment type="subcellular location">
    <subcellularLocation>
        <location evidence="1 6">Nucleus</location>
    </subcellularLocation>
</comment>
<organism evidence="10 11">
    <name type="scientific">Cinara cedri</name>
    <dbReference type="NCBI Taxonomy" id="506608"/>
    <lineage>
        <taxon>Eukaryota</taxon>
        <taxon>Metazoa</taxon>
        <taxon>Ecdysozoa</taxon>
        <taxon>Arthropoda</taxon>
        <taxon>Hexapoda</taxon>
        <taxon>Insecta</taxon>
        <taxon>Pterygota</taxon>
        <taxon>Neoptera</taxon>
        <taxon>Paraneoptera</taxon>
        <taxon>Hemiptera</taxon>
        <taxon>Sternorrhyncha</taxon>
        <taxon>Aphidomorpha</taxon>
        <taxon>Aphidoidea</taxon>
        <taxon>Aphididae</taxon>
        <taxon>Lachninae</taxon>
        <taxon>Cinara</taxon>
    </lineage>
</organism>
<dbReference type="InterPro" id="IPR056772">
    <property type="entry name" value="RecA-like_ORC2"/>
</dbReference>
<sequence>MELSTIENDEVEVEFIKDEEVIHIIKEEISPQKNRSKALTKTSKKLKDTSHNYQTSITNKKTKKKSYCTDEDSSESESDFILKPKVLFNDGDIPGEYMFNFNLKERKISKNESITLSSQTTPKSKTKITKNDLAKCSKSDQDNYKDEQDTKIDNEKEIKFNISHKRLIRATLEDKDESKSLNDDKFNYETPKKSKNMHTSNNTKTQSSTDLIPNSVSKTMSVGEEELLTKTPKVVRKKIAKGIAHQKIEQLNEANDSDYSISDKNDESDSDNSTPSNVQKPQSEVSSNTNITLRRSTRKKEISFMYRSEEYFLSKSIKSLKKSKTSDNTLKLLKNPILDKKQVDRLSKNSNAVHDNKFKALHKDYVSKFPYWLRLLKEGFNLLLYGFGSKRQIINDFRESMLKNEPSLIINGFFPGLTLKEILESINIDILDLESCPGSAELAIQQIEETVKVKNVDFIYILINNIDGIELQNCKTQHVLSRICSLKNVCLVASIDKVNAALMWDNTKLGDYNFIWMDCTNYLPYTVETSYIESLMVKNTGSIHAFSALNNVYKSLNSNSKRILLLLIKDRIENKNDKKYGGVPFSILYGWCRQQFLVSTDLALRSQLTEFVDHQLVKWKRDADVLYIPVDIDVLLQFYKQNEEDYE</sequence>
<reference evidence="10 11" key="1">
    <citation type="submission" date="2019-08" db="EMBL/GenBank/DDBJ databases">
        <authorList>
            <person name="Alioto T."/>
            <person name="Alioto T."/>
            <person name="Gomez Garrido J."/>
        </authorList>
    </citation>
    <scope>NUCLEOTIDE SEQUENCE [LARGE SCALE GENOMIC DNA]</scope>
</reference>
<dbReference type="AlphaFoldDB" id="A0A5E4MM42"/>
<evidence type="ECO:0000256" key="7">
    <source>
        <dbReference type="SAM" id="MobiDB-lite"/>
    </source>
</evidence>
<feature type="compositionally biased region" description="Polar residues" evidence="7">
    <location>
        <begin position="197"/>
        <end position="214"/>
    </location>
</feature>
<keyword evidence="11" id="KW-1185">Reference proteome</keyword>
<dbReference type="GO" id="GO:0006260">
    <property type="term" value="P:DNA replication"/>
    <property type="evidence" value="ECO:0007669"/>
    <property type="project" value="UniProtKB-UniRule"/>
</dbReference>
<feature type="compositionally biased region" description="Basic and acidic residues" evidence="7">
    <location>
        <begin position="129"/>
        <end position="149"/>
    </location>
</feature>
<evidence type="ECO:0000256" key="6">
    <source>
        <dbReference type="RuleBase" id="RU368084"/>
    </source>
</evidence>
<proteinExistence type="inferred from homology"/>
<gene>
    <name evidence="10" type="ORF">CINCED_3A022232</name>
</gene>
<dbReference type="InterPro" id="IPR056773">
    <property type="entry name" value="WHD_ORC2"/>
</dbReference>
<comment type="subunit">
    <text evidence="6">Component of the origin recognition complex (ORC).</text>
</comment>
<name>A0A5E4MM42_9HEMI</name>
<feature type="region of interest" description="Disordered" evidence="7">
    <location>
        <begin position="175"/>
        <end position="214"/>
    </location>
</feature>
<keyword evidence="5 6" id="KW-0539">Nucleus</keyword>
<dbReference type="InterPro" id="IPR007220">
    <property type="entry name" value="ORC2"/>
</dbReference>
<feature type="domain" description="Origin recognition complex subunit 2 winged-helix" evidence="9">
    <location>
        <begin position="576"/>
        <end position="631"/>
    </location>
</feature>
<keyword evidence="4 6" id="KW-0235">DNA replication</keyword>
<accession>A0A5E4MM42</accession>
<dbReference type="PANTHER" id="PTHR14052">
    <property type="entry name" value="ORIGIN RECOGNITION COMPLEX SUBUNIT 2"/>
    <property type="match status" value="1"/>
</dbReference>
<comment type="similarity">
    <text evidence="2 6">Belongs to the ORC2 family.</text>
</comment>
<feature type="region of interest" description="Disordered" evidence="7">
    <location>
        <begin position="254"/>
        <end position="292"/>
    </location>
</feature>
<dbReference type="Proteomes" id="UP000325440">
    <property type="component" value="Unassembled WGS sequence"/>
</dbReference>
<evidence type="ECO:0000259" key="8">
    <source>
        <dbReference type="Pfam" id="PF04084"/>
    </source>
</evidence>
<dbReference type="EMBL" id="CABPRJ010000957">
    <property type="protein sequence ID" value="VVC32532.1"/>
    <property type="molecule type" value="Genomic_DNA"/>
</dbReference>
<feature type="compositionally biased region" description="Polar residues" evidence="7">
    <location>
        <begin position="114"/>
        <end position="123"/>
    </location>
</feature>
<feature type="compositionally biased region" description="Basic residues" evidence="7">
    <location>
        <begin position="34"/>
        <end position="44"/>
    </location>
</feature>
<feature type="compositionally biased region" description="Basic and acidic residues" evidence="7">
    <location>
        <begin position="175"/>
        <end position="192"/>
    </location>
</feature>
<feature type="compositionally biased region" description="Polar residues" evidence="7">
    <location>
        <begin position="274"/>
        <end position="292"/>
    </location>
</feature>
<evidence type="ECO:0000313" key="11">
    <source>
        <dbReference type="Proteomes" id="UP000325440"/>
    </source>
</evidence>
<evidence type="ECO:0000256" key="2">
    <source>
        <dbReference type="ARBA" id="ARBA00007421"/>
    </source>
</evidence>
<evidence type="ECO:0000256" key="3">
    <source>
        <dbReference type="ARBA" id="ARBA00019080"/>
    </source>
</evidence>
<protein>
    <recommendedName>
        <fullName evidence="3 6">Origin recognition complex subunit 2</fullName>
    </recommendedName>
</protein>
<dbReference type="PANTHER" id="PTHR14052:SF0">
    <property type="entry name" value="ORIGIN RECOGNITION COMPLEX SUBUNIT 2"/>
    <property type="match status" value="1"/>
</dbReference>
<feature type="region of interest" description="Disordered" evidence="7">
    <location>
        <begin position="114"/>
        <end position="149"/>
    </location>
</feature>
<evidence type="ECO:0000313" key="10">
    <source>
        <dbReference type="EMBL" id="VVC32532.1"/>
    </source>
</evidence>
<dbReference type="Pfam" id="PF04084">
    <property type="entry name" value="RecA-like_ORC2"/>
    <property type="match status" value="1"/>
</dbReference>
<dbReference type="GO" id="GO:0005664">
    <property type="term" value="C:nuclear origin of replication recognition complex"/>
    <property type="evidence" value="ECO:0007669"/>
    <property type="project" value="UniProtKB-UniRule"/>
</dbReference>
<feature type="region of interest" description="Disordered" evidence="7">
    <location>
        <begin position="32"/>
        <end position="77"/>
    </location>
</feature>
<evidence type="ECO:0000256" key="5">
    <source>
        <dbReference type="ARBA" id="ARBA00023242"/>
    </source>
</evidence>
<evidence type="ECO:0000256" key="1">
    <source>
        <dbReference type="ARBA" id="ARBA00004123"/>
    </source>
</evidence>
<dbReference type="GO" id="GO:0003688">
    <property type="term" value="F:DNA replication origin binding"/>
    <property type="evidence" value="ECO:0007669"/>
    <property type="project" value="UniProtKB-UniRule"/>
</dbReference>
<evidence type="ECO:0000259" key="9">
    <source>
        <dbReference type="Pfam" id="PF24882"/>
    </source>
</evidence>
<feature type="domain" description="Origin recognition complex subunit 2 RecA-like" evidence="8">
    <location>
        <begin position="359"/>
        <end position="519"/>
    </location>
</feature>
<comment type="function">
    <text evidence="6">Component of the origin recognition complex (ORC) that binds origins of replication. DNA-binding is ATP-dependent. ORC is required to assemble the pre-replication complex necessary to initiate DNA replication.</text>
</comment>
<dbReference type="Pfam" id="PF24882">
    <property type="entry name" value="WHD_ORC2"/>
    <property type="match status" value="1"/>
</dbReference>
<dbReference type="OrthoDB" id="20198at2759"/>